<dbReference type="Gene3D" id="1.10.357.10">
    <property type="entry name" value="Tetracycline Repressor, domain 2"/>
    <property type="match status" value="1"/>
</dbReference>
<accession>A0A0R1V7E8</accession>
<dbReference type="PROSITE" id="PS50977">
    <property type="entry name" value="HTH_TETR_2"/>
    <property type="match status" value="1"/>
</dbReference>
<dbReference type="PROSITE" id="PS01081">
    <property type="entry name" value="HTH_TETR_1"/>
    <property type="match status" value="1"/>
</dbReference>
<dbReference type="AlphaFoldDB" id="A0A0R1V7E8"/>
<dbReference type="EMBL" id="AZFN01000017">
    <property type="protein sequence ID" value="KRM01457.1"/>
    <property type="molecule type" value="Genomic_DNA"/>
</dbReference>
<comment type="caution">
    <text evidence="4">The sequence shown here is derived from an EMBL/GenBank/DDBJ whole genome shotgun (WGS) entry which is preliminary data.</text>
</comment>
<evidence type="ECO:0000256" key="2">
    <source>
        <dbReference type="PROSITE-ProRule" id="PRU00335"/>
    </source>
</evidence>
<dbReference type="PRINTS" id="PR00455">
    <property type="entry name" value="HTHTETR"/>
</dbReference>
<dbReference type="PATRIC" id="fig|1423749.3.peg.593"/>
<reference evidence="4 5" key="1">
    <citation type="journal article" date="2015" name="Genome Announc.">
        <title>Expanding the biotechnology potential of lactobacilli through comparative genomics of 213 strains and associated genera.</title>
        <authorList>
            <person name="Sun Z."/>
            <person name="Harris H.M."/>
            <person name="McCann A."/>
            <person name="Guo C."/>
            <person name="Argimon S."/>
            <person name="Zhang W."/>
            <person name="Yang X."/>
            <person name="Jeffery I.B."/>
            <person name="Cooney J.C."/>
            <person name="Kagawa T.F."/>
            <person name="Liu W."/>
            <person name="Song Y."/>
            <person name="Salvetti E."/>
            <person name="Wrobel A."/>
            <person name="Rasinkangas P."/>
            <person name="Parkhill J."/>
            <person name="Rea M.C."/>
            <person name="O'Sullivan O."/>
            <person name="Ritari J."/>
            <person name="Douillard F.P."/>
            <person name="Paul Ross R."/>
            <person name="Yang R."/>
            <person name="Briner A.E."/>
            <person name="Felis G.E."/>
            <person name="de Vos W.M."/>
            <person name="Barrangou R."/>
            <person name="Klaenhammer T.R."/>
            <person name="Caufield P.W."/>
            <person name="Cui Y."/>
            <person name="Zhang H."/>
            <person name="O'Toole P.W."/>
        </authorList>
    </citation>
    <scope>NUCLEOTIDE SEQUENCE [LARGE SCALE GENOMIC DNA]</scope>
    <source>
        <strain evidence="4 5">DSM 16045</strain>
    </source>
</reference>
<sequence>MTEKNFTNYFAEWISAQEFPPGKQKALLAASELFSQQGYDATSTAQIAKKAGISEATIFKYFKTKKALLMTVLSPMSDGLIPSIQTDFWNDFKQQKFNSATDLLHALVADRVQYFQQNIVIAPILLDQLLVNPSLRDQVRKQIFNTIEGRFPTFNQSFQTLYGHLFPRNLKLETIFVNLMRLLIGDFIQIIVLDTVDQIDWDHEIDILTQQLIVSLPQK</sequence>
<keyword evidence="5" id="KW-1185">Reference proteome</keyword>
<feature type="domain" description="HTH tetR-type" evidence="3">
    <location>
        <begin position="20"/>
        <end position="80"/>
    </location>
</feature>
<evidence type="ECO:0000256" key="1">
    <source>
        <dbReference type="ARBA" id="ARBA00023125"/>
    </source>
</evidence>
<feature type="DNA-binding region" description="H-T-H motif" evidence="2">
    <location>
        <begin position="43"/>
        <end position="62"/>
    </location>
</feature>
<evidence type="ECO:0000313" key="4">
    <source>
        <dbReference type="EMBL" id="KRM01457.1"/>
    </source>
</evidence>
<evidence type="ECO:0000259" key="3">
    <source>
        <dbReference type="PROSITE" id="PS50977"/>
    </source>
</evidence>
<dbReference type="GO" id="GO:0003677">
    <property type="term" value="F:DNA binding"/>
    <property type="evidence" value="ECO:0007669"/>
    <property type="project" value="UniProtKB-UniRule"/>
</dbReference>
<dbReference type="Proteomes" id="UP000051739">
    <property type="component" value="Unassembled WGS sequence"/>
</dbReference>
<dbReference type="InterPro" id="IPR023772">
    <property type="entry name" value="DNA-bd_HTH_TetR-type_CS"/>
</dbReference>
<evidence type="ECO:0000313" key="5">
    <source>
        <dbReference type="Proteomes" id="UP000051739"/>
    </source>
</evidence>
<keyword evidence="1 2" id="KW-0238">DNA-binding</keyword>
<dbReference type="InterPro" id="IPR001647">
    <property type="entry name" value="HTH_TetR"/>
</dbReference>
<gene>
    <name evidence="4" type="ORF">FC60_GL000589</name>
</gene>
<dbReference type="InterPro" id="IPR050109">
    <property type="entry name" value="HTH-type_TetR-like_transc_reg"/>
</dbReference>
<dbReference type="GO" id="GO:0006355">
    <property type="term" value="P:regulation of DNA-templated transcription"/>
    <property type="evidence" value="ECO:0007669"/>
    <property type="project" value="UniProtKB-ARBA"/>
</dbReference>
<dbReference type="PANTHER" id="PTHR30055:SF222">
    <property type="entry name" value="REGULATORY PROTEIN"/>
    <property type="match status" value="1"/>
</dbReference>
<dbReference type="PANTHER" id="PTHR30055">
    <property type="entry name" value="HTH-TYPE TRANSCRIPTIONAL REGULATOR RUTR"/>
    <property type="match status" value="1"/>
</dbReference>
<dbReference type="RefSeq" id="WP_056937623.1">
    <property type="nucleotide sequence ID" value="NZ_AZFN01000017.1"/>
</dbReference>
<organism evidence="4 5">
    <name type="scientific">Limosilactobacillus gastricus DSM 16045</name>
    <dbReference type="NCBI Taxonomy" id="1423749"/>
    <lineage>
        <taxon>Bacteria</taxon>
        <taxon>Bacillati</taxon>
        <taxon>Bacillota</taxon>
        <taxon>Bacilli</taxon>
        <taxon>Lactobacillales</taxon>
        <taxon>Lactobacillaceae</taxon>
        <taxon>Limosilactobacillus</taxon>
    </lineage>
</organism>
<dbReference type="SUPFAM" id="SSF46689">
    <property type="entry name" value="Homeodomain-like"/>
    <property type="match status" value="1"/>
</dbReference>
<dbReference type="Pfam" id="PF00440">
    <property type="entry name" value="TetR_N"/>
    <property type="match status" value="1"/>
</dbReference>
<proteinExistence type="predicted"/>
<protein>
    <recommendedName>
        <fullName evidence="3">HTH tetR-type domain-containing protein</fullName>
    </recommendedName>
</protein>
<name>A0A0R1V7E8_9LACO</name>
<dbReference type="InterPro" id="IPR009057">
    <property type="entry name" value="Homeodomain-like_sf"/>
</dbReference>